<dbReference type="PANTHER" id="PTHR35798:SF1">
    <property type="entry name" value="CELL DIVISION PROTEIN SEPF"/>
    <property type="match status" value="1"/>
</dbReference>
<comment type="caution">
    <text evidence="6">The sequence shown here is derived from an EMBL/GenBank/DDBJ whole genome shotgun (WGS) entry which is preliminary data.</text>
</comment>
<comment type="similarity">
    <text evidence="5">Belongs to the SepF family.</text>
</comment>
<organism evidence="6 7">
    <name type="scientific">Streptococcus gallolyticus</name>
    <dbReference type="NCBI Taxonomy" id="315405"/>
    <lineage>
        <taxon>Bacteria</taxon>
        <taxon>Bacillati</taxon>
        <taxon>Bacillota</taxon>
        <taxon>Bacilli</taxon>
        <taxon>Lactobacillales</taxon>
        <taxon>Streptococcaceae</taxon>
        <taxon>Streptococcus</taxon>
    </lineage>
</organism>
<dbReference type="InterPro" id="IPR038594">
    <property type="entry name" value="SepF-like_sf"/>
</dbReference>
<protein>
    <recommendedName>
        <fullName evidence="5">Cell division protein SepF</fullName>
    </recommendedName>
</protein>
<gene>
    <name evidence="5" type="primary">sepF</name>
    <name evidence="6" type="ORF">SGADD03_01685</name>
</gene>
<evidence type="ECO:0000256" key="2">
    <source>
        <dbReference type="ARBA" id="ARBA00023210"/>
    </source>
</evidence>
<keyword evidence="2 5" id="KW-0717">Septation</keyword>
<accession>A0A139QSJ9</accession>
<name>A0A139QSJ9_9STRE</name>
<evidence type="ECO:0000313" key="6">
    <source>
        <dbReference type="EMBL" id="KXU05492.1"/>
    </source>
</evidence>
<dbReference type="GO" id="GO:0000917">
    <property type="term" value="P:division septum assembly"/>
    <property type="evidence" value="ECO:0007669"/>
    <property type="project" value="UniProtKB-KW"/>
</dbReference>
<dbReference type="InterPro" id="IPR007561">
    <property type="entry name" value="Cell_div_SepF/SepF-rel"/>
</dbReference>
<reference evidence="6 7" key="1">
    <citation type="submission" date="2016-01" db="EMBL/GenBank/DDBJ databases">
        <title>Highly variable Streptococcus oralis are common among viridans streptococci isolated from primates.</title>
        <authorList>
            <person name="Denapaite D."/>
            <person name="Rieger M."/>
            <person name="Koendgen S."/>
            <person name="Brueckner R."/>
            <person name="Ochigava I."/>
            <person name="Kappeler P."/>
            <person name="Maetz-Rensing K."/>
            <person name="Leendertz F."/>
            <person name="Hakenbeck R."/>
        </authorList>
    </citation>
    <scope>NUCLEOTIDE SEQUENCE [LARGE SCALE GENOMIC DNA]</scope>
    <source>
        <strain evidence="6 7">DD03</strain>
    </source>
</reference>
<evidence type="ECO:0000313" key="7">
    <source>
        <dbReference type="Proteomes" id="UP000071927"/>
    </source>
</evidence>
<dbReference type="EMBL" id="LQXV01000322">
    <property type="protein sequence ID" value="KXU05492.1"/>
    <property type="molecule type" value="Genomic_DNA"/>
</dbReference>
<keyword evidence="5" id="KW-0963">Cytoplasm</keyword>
<proteinExistence type="inferred from homology"/>
<evidence type="ECO:0000256" key="4">
    <source>
        <dbReference type="ARBA" id="ARBA00044936"/>
    </source>
</evidence>
<dbReference type="HAMAP" id="MF_01197">
    <property type="entry name" value="SepF"/>
    <property type="match status" value="1"/>
</dbReference>
<dbReference type="GO" id="GO:0043093">
    <property type="term" value="P:FtsZ-dependent cytokinesis"/>
    <property type="evidence" value="ECO:0007669"/>
    <property type="project" value="UniProtKB-UniRule"/>
</dbReference>
<keyword evidence="3 5" id="KW-0131">Cell cycle</keyword>
<dbReference type="PATRIC" id="fig|315405.12.peg.1997"/>
<dbReference type="InterPro" id="IPR023052">
    <property type="entry name" value="Cell_div_SepF"/>
</dbReference>
<evidence type="ECO:0000256" key="1">
    <source>
        <dbReference type="ARBA" id="ARBA00022618"/>
    </source>
</evidence>
<comment type="function">
    <text evidence="4 5">Cell division protein that is part of the divisome complex and is recruited early to the Z-ring. Probably stimulates Z-ring formation, perhaps through the cross-linking of FtsZ protofilaments. Its function overlaps with FtsA.</text>
</comment>
<dbReference type="PANTHER" id="PTHR35798">
    <property type="entry name" value="CELL DIVISION PROTEIN SEPF"/>
    <property type="match status" value="1"/>
</dbReference>
<keyword evidence="1 5" id="KW-0132">Cell division</keyword>
<dbReference type="Pfam" id="PF04472">
    <property type="entry name" value="SepF"/>
    <property type="match status" value="1"/>
</dbReference>
<evidence type="ECO:0000256" key="3">
    <source>
        <dbReference type="ARBA" id="ARBA00023306"/>
    </source>
</evidence>
<comment type="subunit">
    <text evidence="5">Homodimer. Interacts with FtsZ.</text>
</comment>
<dbReference type="Gene3D" id="3.30.110.150">
    <property type="entry name" value="SepF-like protein"/>
    <property type="match status" value="1"/>
</dbReference>
<comment type="subcellular location">
    <subcellularLocation>
        <location evidence="5">Cytoplasm</location>
    </subcellularLocation>
    <text evidence="5">Localizes to the division site, in a FtsZ-dependent manner.</text>
</comment>
<sequence>MQVRANQATTTIALKFPRKYEDAQEIVDLLIVNECVLIDFQYMLDAQARRCLDFIDGASKVLYGSLQKVGSSMYLLTPSNVIVNVEELAVPNNGQDIGFDFDMKRR</sequence>
<dbReference type="AlphaFoldDB" id="A0A139QSJ9"/>
<dbReference type="GO" id="GO:0005737">
    <property type="term" value="C:cytoplasm"/>
    <property type="evidence" value="ECO:0007669"/>
    <property type="project" value="UniProtKB-SubCell"/>
</dbReference>
<dbReference type="Proteomes" id="UP000071927">
    <property type="component" value="Unassembled WGS sequence"/>
</dbReference>
<evidence type="ECO:0000256" key="5">
    <source>
        <dbReference type="HAMAP-Rule" id="MF_01197"/>
    </source>
</evidence>